<dbReference type="PANTHER" id="PTHR34825">
    <property type="entry name" value="CONSERVED PROTEIN, WITH A WEAK D-GALACTARATE DEHYDRATASE/ALTRONATE HYDROLASE DOMAIN"/>
    <property type="match status" value="1"/>
</dbReference>
<dbReference type="EMBL" id="JACSYB010000006">
    <property type="protein sequence ID" value="MCG8148816.1"/>
    <property type="molecule type" value="Genomic_DNA"/>
</dbReference>
<name>A0A9X2A3S3_9GAMM</name>
<dbReference type="PANTHER" id="PTHR34825:SF1">
    <property type="entry name" value="AAA-ATPASE-LIKE DOMAIN-CONTAINING PROTEIN"/>
    <property type="match status" value="1"/>
</dbReference>
<accession>A0A9X2A3S3</accession>
<organism evidence="2 3">
    <name type="scientific">Moraxella tetraodonis</name>
    <dbReference type="NCBI Taxonomy" id="2767221"/>
    <lineage>
        <taxon>Bacteria</taxon>
        <taxon>Pseudomonadati</taxon>
        <taxon>Pseudomonadota</taxon>
        <taxon>Gammaproteobacteria</taxon>
        <taxon>Moraxellales</taxon>
        <taxon>Moraxellaceae</taxon>
        <taxon>Moraxella</taxon>
    </lineage>
</organism>
<gene>
    <name evidence="2" type="ORF">H9W84_11950</name>
</gene>
<keyword evidence="2" id="KW-0067">ATP-binding</keyword>
<dbReference type="SUPFAM" id="SSF52540">
    <property type="entry name" value="P-loop containing nucleoside triphosphate hydrolases"/>
    <property type="match status" value="1"/>
</dbReference>
<evidence type="ECO:0000313" key="2">
    <source>
        <dbReference type="EMBL" id="MCG8148816.1"/>
    </source>
</evidence>
<reference evidence="2" key="1">
    <citation type="submission" date="2021-08" db="EMBL/GenBank/DDBJ databases">
        <title>Complete genome sequence of Moraxella sp strain PS-22.</title>
        <authorList>
            <person name="Das S.K."/>
        </authorList>
    </citation>
    <scope>NUCLEOTIDE SEQUENCE</scope>
    <source>
        <strain evidence="2">PS-22</strain>
    </source>
</reference>
<feature type="domain" description="AAA-ATPase-like" evidence="1">
    <location>
        <begin position="9"/>
        <end position="205"/>
    </location>
</feature>
<dbReference type="GO" id="GO:0005524">
    <property type="term" value="F:ATP binding"/>
    <property type="evidence" value="ECO:0007669"/>
    <property type="project" value="UniProtKB-KW"/>
</dbReference>
<dbReference type="Proteomes" id="UP001139238">
    <property type="component" value="Unassembled WGS sequence"/>
</dbReference>
<dbReference type="Pfam" id="PF08011">
    <property type="entry name" value="PDDEXK_9"/>
    <property type="match status" value="1"/>
</dbReference>
<dbReference type="RefSeq" id="WP_239744039.1">
    <property type="nucleotide sequence ID" value="NZ_JACSYB010000006.1"/>
</dbReference>
<dbReference type="InterPro" id="IPR012547">
    <property type="entry name" value="PDDEXK_9"/>
</dbReference>
<evidence type="ECO:0000259" key="1">
    <source>
        <dbReference type="Pfam" id="PF09820"/>
    </source>
</evidence>
<dbReference type="AlphaFoldDB" id="A0A9X2A3S3"/>
<evidence type="ECO:0000313" key="3">
    <source>
        <dbReference type="Proteomes" id="UP001139238"/>
    </source>
</evidence>
<keyword evidence="3" id="KW-1185">Reference proteome</keyword>
<dbReference type="InterPro" id="IPR027417">
    <property type="entry name" value="P-loop_NTPase"/>
</dbReference>
<sequence>MDITKKQFPIGIQNFAELRQGNYYYVDKTAKIIELINTSKYIFLSRPRRFGKSLTIDTIAQLFAGNKELFTGLYAEQQWQWDTQYPVLRISFGGGASSENNKVGDVISDTLQFLEEKWEITNVKATHSGRLKTIIEHCHQVTGNKVVILVDEYDKPILDNLSDSPKAISIRNELRDFYGVIKDSDAHIHFAMLTGVSKFSKINLFSGLNNLYDVTLDERFSALCGYTQTELESVFAPELEQVDLEELKKWYNGYNWTGEAVYNPFDVLLFLSNPQKLYKNYWIETGNATFLMDKLLNENTHIHQLIGRLIDSQNLSQFEISDISIIALLFQTGYLTIDKMMLKPSVRYTLKFPNIEVQQSLSESLLLKYIAHAKDDMLLKQSQLYEAVLQHDLDNIESIIKAFFSSIPHNWHRNNTIANYEGYWASVFYALFASLGFQTITEDATSLGNIDMTLIVDKHVYIFEFKVVGGENEQSQGTALAQIKNKQYADKYKLPERIIHQIGIEFNKNSHTVVFDRAGGRNLRGFTVN</sequence>
<protein>
    <submittedName>
        <fullName evidence="2">ATP-binding protein</fullName>
    </submittedName>
</protein>
<comment type="caution">
    <text evidence="2">The sequence shown here is derived from an EMBL/GenBank/DDBJ whole genome shotgun (WGS) entry which is preliminary data.</text>
</comment>
<keyword evidence="2" id="KW-0547">Nucleotide-binding</keyword>
<proteinExistence type="predicted"/>
<dbReference type="InterPro" id="IPR018631">
    <property type="entry name" value="AAA-ATPase-like_dom"/>
</dbReference>
<dbReference type="Pfam" id="PF09820">
    <property type="entry name" value="AAA-ATPase_like"/>
    <property type="match status" value="1"/>
</dbReference>